<organism evidence="2 3">
    <name type="scientific">Parazoarcus communis SWub3 = DSM 12120</name>
    <dbReference type="NCBI Taxonomy" id="1121029"/>
    <lineage>
        <taxon>Bacteria</taxon>
        <taxon>Pseudomonadati</taxon>
        <taxon>Pseudomonadota</taxon>
        <taxon>Betaproteobacteria</taxon>
        <taxon>Rhodocyclales</taxon>
        <taxon>Zoogloeaceae</taxon>
        <taxon>Parazoarcus</taxon>
    </lineage>
</organism>
<evidence type="ECO:0000259" key="1">
    <source>
        <dbReference type="Pfam" id="PF07238"/>
    </source>
</evidence>
<dbReference type="InterPro" id="IPR009875">
    <property type="entry name" value="PilZ_domain"/>
</dbReference>
<dbReference type="GO" id="GO:0035438">
    <property type="term" value="F:cyclic-di-GMP binding"/>
    <property type="evidence" value="ECO:0007669"/>
    <property type="project" value="InterPro"/>
</dbReference>
<dbReference type="Proteomes" id="UP000248259">
    <property type="component" value="Unassembled WGS sequence"/>
</dbReference>
<gene>
    <name evidence="2" type="ORF">DNK49_09700</name>
</gene>
<proteinExistence type="predicted"/>
<keyword evidence="3" id="KW-1185">Reference proteome</keyword>
<reference evidence="2 3" key="1">
    <citation type="submission" date="2018-06" db="EMBL/GenBank/DDBJ databases">
        <title>Azoarcus communis strain SWub3 genome.</title>
        <authorList>
            <person name="Zorraquino Salvo V."/>
            <person name="Toubiana D."/>
            <person name="Blumwald E."/>
        </authorList>
    </citation>
    <scope>NUCLEOTIDE SEQUENCE [LARGE SCALE GENOMIC DNA]</scope>
    <source>
        <strain evidence="2 3">SWub3</strain>
    </source>
</reference>
<sequence length="111" mass="12422">MRELSRIVMRSMFRIKVYLRTENRMIGYVGDLSESGLKLLTDDPLDVGAQYALSLRMRGLDGELRATEVDGLCCWSQRGARSGHVESGLRVDVPSSAYSALIRGMRRRGKG</sequence>
<dbReference type="OrthoDB" id="7929489at2"/>
<dbReference type="AlphaFoldDB" id="A0A323UWJ2"/>
<feature type="domain" description="PilZ" evidence="1">
    <location>
        <begin position="13"/>
        <end position="103"/>
    </location>
</feature>
<accession>A0A323UWJ2</accession>
<dbReference type="Pfam" id="PF07238">
    <property type="entry name" value="PilZ"/>
    <property type="match status" value="1"/>
</dbReference>
<protein>
    <submittedName>
        <fullName evidence="2">PilZ domain-containing protein</fullName>
    </submittedName>
</protein>
<dbReference type="RefSeq" id="WP_110524133.1">
    <property type="nucleotide sequence ID" value="NZ_QKOE01000005.1"/>
</dbReference>
<dbReference type="EMBL" id="QKOE01000005">
    <property type="protein sequence ID" value="PZA16909.1"/>
    <property type="molecule type" value="Genomic_DNA"/>
</dbReference>
<evidence type="ECO:0000313" key="3">
    <source>
        <dbReference type="Proteomes" id="UP000248259"/>
    </source>
</evidence>
<comment type="caution">
    <text evidence="2">The sequence shown here is derived from an EMBL/GenBank/DDBJ whole genome shotgun (WGS) entry which is preliminary data.</text>
</comment>
<name>A0A323UWJ2_9RHOO</name>
<dbReference type="SUPFAM" id="SSF141371">
    <property type="entry name" value="PilZ domain-like"/>
    <property type="match status" value="1"/>
</dbReference>
<evidence type="ECO:0000313" key="2">
    <source>
        <dbReference type="EMBL" id="PZA16909.1"/>
    </source>
</evidence>